<sequence>SHLESIYNLKRCLQALVELEEVPVTSQILHKNADVIATLKKIRRYKASNAVMEKASEVYNKLKLRFVVKGELPTKPKSDDKESQDNGKGSQNTDSTPMNGESEQKQQEEDVEEEKPKSLTQEENDQHTTSSPKRYLPVSYRNQCS</sequence>
<dbReference type="InterPro" id="IPR035441">
    <property type="entry name" value="TFIIS/LEDGF_dom_sf"/>
</dbReference>
<dbReference type="SUPFAM" id="SSF140576">
    <property type="entry name" value="HIV integrase-binding domain"/>
    <property type="match status" value="1"/>
</dbReference>
<dbReference type="Proteomes" id="UP000694546">
    <property type="component" value="Chromosome 12"/>
</dbReference>
<organism evidence="3 4">
    <name type="scientific">Gadus morhua</name>
    <name type="common">Atlantic cod</name>
    <dbReference type="NCBI Taxonomy" id="8049"/>
    <lineage>
        <taxon>Eukaryota</taxon>
        <taxon>Metazoa</taxon>
        <taxon>Chordata</taxon>
        <taxon>Craniata</taxon>
        <taxon>Vertebrata</taxon>
        <taxon>Euteleostomi</taxon>
        <taxon>Actinopterygii</taxon>
        <taxon>Neopterygii</taxon>
        <taxon>Teleostei</taxon>
        <taxon>Neoteleostei</taxon>
        <taxon>Acanthomorphata</taxon>
        <taxon>Zeiogadaria</taxon>
        <taxon>Gadariae</taxon>
        <taxon>Gadiformes</taxon>
        <taxon>Gadoidei</taxon>
        <taxon>Gadidae</taxon>
        <taxon>Gadus</taxon>
    </lineage>
</organism>
<accession>A0A8C5BS91</accession>
<proteinExistence type="predicted"/>
<reference evidence="3" key="1">
    <citation type="submission" date="2025-08" db="UniProtKB">
        <authorList>
            <consortium name="Ensembl"/>
        </authorList>
    </citation>
    <scope>IDENTIFICATION</scope>
</reference>
<protein>
    <recommendedName>
        <fullName evidence="2">Lens epithelium-derived growth factor integrase-binding domain-containing protein</fullName>
    </recommendedName>
</protein>
<dbReference type="AlphaFoldDB" id="A0A8C5BS91"/>
<evidence type="ECO:0000256" key="1">
    <source>
        <dbReference type="SAM" id="MobiDB-lite"/>
    </source>
</evidence>
<dbReference type="Gene3D" id="1.20.930.10">
    <property type="entry name" value="Conserved domain common to transcription factors TFIIS, elongin A, CRSP70"/>
    <property type="match status" value="1"/>
</dbReference>
<dbReference type="InterPro" id="IPR036218">
    <property type="entry name" value="HIVI-bd_sf"/>
</dbReference>
<feature type="compositionally biased region" description="Basic and acidic residues" evidence="1">
    <location>
        <begin position="72"/>
        <end position="85"/>
    </location>
</feature>
<dbReference type="Ensembl" id="ENSGMOT00000072774.1">
    <property type="protein sequence ID" value="ENSGMOP00000051115.1"/>
    <property type="gene ID" value="ENSGMOG00000023856.1"/>
</dbReference>
<name>A0A8C5BS91_GADMO</name>
<keyword evidence="4" id="KW-1185">Reference proteome</keyword>
<feature type="compositionally biased region" description="Polar residues" evidence="1">
    <location>
        <begin position="86"/>
        <end position="99"/>
    </location>
</feature>
<evidence type="ECO:0000259" key="2">
    <source>
        <dbReference type="Pfam" id="PF11467"/>
    </source>
</evidence>
<reference evidence="3" key="2">
    <citation type="submission" date="2025-09" db="UniProtKB">
        <authorList>
            <consortium name="Ensembl"/>
        </authorList>
    </citation>
    <scope>IDENTIFICATION</scope>
</reference>
<feature type="domain" description="Lens epithelium-derived growth factor integrase-binding" evidence="2">
    <location>
        <begin position="8"/>
        <end position="84"/>
    </location>
</feature>
<evidence type="ECO:0000313" key="3">
    <source>
        <dbReference type="Ensembl" id="ENSGMOP00000051115.1"/>
    </source>
</evidence>
<dbReference type="Pfam" id="PF11467">
    <property type="entry name" value="LEDGF"/>
    <property type="match status" value="1"/>
</dbReference>
<evidence type="ECO:0000313" key="4">
    <source>
        <dbReference type="Proteomes" id="UP000694546"/>
    </source>
</evidence>
<dbReference type="GeneTree" id="ENSGT00940000153942"/>
<dbReference type="InterPro" id="IPR021567">
    <property type="entry name" value="LEDGF_IBD"/>
</dbReference>
<feature type="region of interest" description="Disordered" evidence="1">
    <location>
        <begin position="70"/>
        <end position="145"/>
    </location>
</feature>